<sequence>EKTDKIYRQLINQKPILEYLLTKLNSDDQSSTLIPSLSTATTTTTTNTVPTGDTADPQQQQQPPAVPTPTNALTSANNPNG</sequence>
<dbReference type="InterPro" id="IPR056530">
    <property type="entry name" value="UBR4-like_dom"/>
</dbReference>
<organism evidence="3 5">
    <name type="scientific">Rotaria magnacalcarata</name>
    <dbReference type="NCBI Taxonomy" id="392030"/>
    <lineage>
        <taxon>Eukaryota</taxon>
        <taxon>Metazoa</taxon>
        <taxon>Spiralia</taxon>
        <taxon>Gnathifera</taxon>
        <taxon>Rotifera</taxon>
        <taxon>Eurotatoria</taxon>
        <taxon>Bdelloidea</taxon>
        <taxon>Philodinida</taxon>
        <taxon>Philodinidae</taxon>
        <taxon>Rotaria</taxon>
    </lineage>
</organism>
<name>A0A8S2YKG1_9BILA</name>
<evidence type="ECO:0000259" key="2">
    <source>
        <dbReference type="Pfam" id="PF24079"/>
    </source>
</evidence>
<feature type="compositionally biased region" description="Polar residues" evidence="1">
    <location>
        <begin position="71"/>
        <end position="81"/>
    </location>
</feature>
<feature type="region of interest" description="Disordered" evidence="1">
    <location>
        <begin position="26"/>
        <end position="81"/>
    </location>
</feature>
<proteinExistence type="predicted"/>
<gene>
    <name evidence="4" type="ORF">BYL167_LOCUS49252</name>
    <name evidence="3" type="ORF">GIL414_LOCUS37338</name>
</gene>
<feature type="compositionally biased region" description="Polar residues" evidence="1">
    <location>
        <begin position="26"/>
        <end position="38"/>
    </location>
</feature>
<dbReference type="EMBL" id="CAJOBH010146119">
    <property type="protein sequence ID" value="CAF4827331.1"/>
    <property type="molecule type" value="Genomic_DNA"/>
</dbReference>
<dbReference type="Proteomes" id="UP000681967">
    <property type="component" value="Unassembled WGS sequence"/>
</dbReference>
<evidence type="ECO:0000313" key="3">
    <source>
        <dbReference type="EMBL" id="CAF4563183.1"/>
    </source>
</evidence>
<dbReference type="Proteomes" id="UP000681720">
    <property type="component" value="Unassembled WGS sequence"/>
</dbReference>
<dbReference type="AlphaFoldDB" id="A0A8S2YKG1"/>
<feature type="non-terminal residue" evidence="3">
    <location>
        <position position="1"/>
    </location>
</feature>
<dbReference type="Pfam" id="PF24079">
    <property type="entry name" value="UBR4"/>
    <property type="match status" value="1"/>
</dbReference>
<evidence type="ECO:0000313" key="5">
    <source>
        <dbReference type="Proteomes" id="UP000681720"/>
    </source>
</evidence>
<feature type="compositionally biased region" description="Low complexity" evidence="1">
    <location>
        <begin position="39"/>
        <end position="63"/>
    </location>
</feature>
<feature type="domain" description="E3 ubiquitin-protein ligase UBR4-like" evidence="2">
    <location>
        <begin position="1"/>
        <end position="49"/>
    </location>
</feature>
<comment type="caution">
    <text evidence="3">The sequence shown here is derived from an EMBL/GenBank/DDBJ whole genome shotgun (WGS) entry which is preliminary data.</text>
</comment>
<evidence type="ECO:0000313" key="4">
    <source>
        <dbReference type="EMBL" id="CAF4827331.1"/>
    </source>
</evidence>
<dbReference type="EMBL" id="CAJOBJ010095642">
    <property type="protein sequence ID" value="CAF4563183.1"/>
    <property type="molecule type" value="Genomic_DNA"/>
</dbReference>
<accession>A0A8S2YKG1</accession>
<feature type="non-terminal residue" evidence="3">
    <location>
        <position position="81"/>
    </location>
</feature>
<reference evidence="3" key="1">
    <citation type="submission" date="2021-02" db="EMBL/GenBank/DDBJ databases">
        <authorList>
            <person name="Nowell W R."/>
        </authorList>
    </citation>
    <scope>NUCLEOTIDE SEQUENCE</scope>
</reference>
<evidence type="ECO:0000256" key="1">
    <source>
        <dbReference type="SAM" id="MobiDB-lite"/>
    </source>
</evidence>
<protein>
    <recommendedName>
        <fullName evidence="2">E3 ubiquitin-protein ligase UBR4-like domain-containing protein</fullName>
    </recommendedName>
</protein>